<dbReference type="InterPro" id="IPR016181">
    <property type="entry name" value="Acyl_CoA_acyltransferase"/>
</dbReference>
<dbReference type="RefSeq" id="WP_011394220.1">
    <property type="nucleotide sequence ID" value="NC_007645.1"/>
</dbReference>
<dbReference type="EMBL" id="CP000155">
    <property type="protein sequence ID" value="ABC27143.1"/>
    <property type="molecule type" value="Genomic_DNA"/>
</dbReference>
<keyword evidence="3" id="KW-1185">Reference proteome</keyword>
<dbReference type="AlphaFoldDB" id="Q2SQD1"/>
<reference evidence="2 3" key="1">
    <citation type="journal article" date="2005" name="Nucleic Acids Res.">
        <title>Genomic blueprint of Hahella chejuensis, a marine microbe producing an algicidal agent.</title>
        <authorList>
            <person name="Jeong H."/>
            <person name="Yim J.H."/>
            <person name="Lee C."/>
            <person name="Choi S.-H."/>
            <person name="Park Y.K."/>
            <person name="Yoon S.H."/>
            <person name="Hur C.-G."/>
            <person name="Kang H.-Y."/>
            <person name="Kim D."/>
            <person name="Lee H.H."/>
            <person name="Park K.H."/>
            <person name="Park S.-H."/>
            <person name="Park H.-S."/>
            <person name="Lee H.K."/>
            <person name="Oh T.K."/>
            <person name="Kim J.F."/>
        </authorList>
    </citation>
    <scope>NUCLEOTIDE SEQUENCE [LARGE SCALE GENOMIC DNA]</scope>
    <source>
        <strain evidence="2 3">KCTC 2396</strain>
    </source>
</reference>
<dbReference type="PROSITE" id="PS51186">
    <property type="entry name" value="GNAT"/>
    <property type="match status" value="1"/>
</dbReference>
<dbReference type="HOGENOM" id="CLU_098254_0_0_6"/>
<dbReference type="STRING" id="349521.HCH_00228"/>
<dbReference type="GO" id="GO:0016747">
    <property type="term" value="F:acyltransferase activity, transferring groups other than amino-acyl groups"/>
    <property type="evidence" value="ECO:0007669"/>
    <property type="project" value="InterPro"/>
</dbReference>
<name>Q2SQD1_HAHCH</name>
<dbReference type="eggNOG" id="COG0456">
    <property type="taxonomic scope" value="Bacteria"/>
</dbReference>
<dbReference type="Gene3D" id="3.40.630.30">
    <property type="match status" value="1"/>
</dbReference>
<dbReference type="CDD" id="cd04301">
    <property type="entry name" value="NAT_SF"/>
    <property type="match status" value="1"/>
</dbReference>
<dbReference type="Pfam" id="PF00583">
    <property type="entry name" value="Acetyltransf_1"/>
    <property type="match status" value="1"/>
</dbReference>
<protein>
    <submittedName>
        <fullName evidence="2">Histone acetyltransferase HPA2/related acetyltransferase</fullName>
    </submittedName>
</protein>
<proteinExistence type="predicted"/>
<dbReference type="KEGG" id="hch:HCH_00228"/>
<dbReference type="OrthoDB" id="275336at2"/>
<dbReference type="InterPro" id="IPR000182">
    <property type="entry name" value="GNAT_dom"/>
</dbReference>
<sequence>MQTVSTYYLEMTSPSDLRAKSPVAELQIMECEIRQFEYSRFLYTLVGGAWGWTDKLSWSDEQWRDYAENENLRTWVAYFKGSPAGYFELQKQPGRQVEISYFGLAPKFIGQGLGGYLLTQCIREAWNWDAERVWVHTCTLDHPGALANYQARGMRLYLTETD</sequence>
<evidence type="ECO:0000259" key="1">
    <source>
        <dbReference type="PROSITE" id="PS51186"/>
    </source>
</evidence>
<gene>
    <name evidence="2" type="ordered locus">HCH_00228</name>
</gene>
<organism evidence="2 3">
    <name type="scientific">Hahella chejuensis (strain KCTC 2396)</name>
    <dbReference type="NCBI Taxonomy" id="349521"/>
    <lineage>
        <taxon>Bacteria</taxon>
        <taxon>Pseudomonadati</taxon>
        <taxon>Pseudomonadota</taxon>
        <taxon>Gammaproteobacteria</taxon>
        <taxon>Oceanospirillales</taxon>
        <taxon>Hahellaceae</taxon>
        <taxon>Hahella</taxon>
    </lineage>
</organism>
<dbReference type="SUPFAM" id="SSF55729">
    <property type="entry name" value="Acyl-CoA N-acyltransferases (Nat)"/>
    <property type="match status" value="1"/>
</dbReference>
<dbReference type="Proteomes" id="UP000000238">
    <property type="component" value="Chromosome"/>
</dbReference>
<feature type="domain" description="N-acetyltransferase" evidence="1">
    <location>
        <begin position="31"/>
        <end position="162"/>
    </location>
</feature>
<keyword evidence="2" id="KW-0808">Transferase</keyword>
<accession>Q2SQD1</accession>
<evidence type="ECO:0000313" key="3">
    <source>
        <dbReference type="Proteomes" id="UP000000238"/>
    </source>
</evidence>
<evidence type="ECO:0000313" key="2">
    <source>
        <dbReference type="EMBL" id="ABC27143.1"/>
    </source>
</evidence>